<name>B1VGQ9_CORU7</name>
<dbReference type="Proteomes" id="UP000001727">
    <property type="component" value="Chromosome"/>
</dbReference>
<dbReference type="HOGENOM" id="CLU_2286795_0_0_11"/>
<dbReference type="KEGG" id="cur:cu1406"/>
<dbReference type="EMBL" id="AM942444">
    <property type="protein sequence ID" value="CAQ05366.1"/>
    <property type="molecule type" value="Genomic_DNA"/>
</dbReference>
<proteinExistence type="predicted"/>
<gene>
    <name evidence="1" type="ordered locus">cu1406</name>
</gene>
<evidence type="ECO:0000313" key="2">
    <source>
        <dbReference type="Proteomes" id="UP000001727"/>
    </source>
</evidence>
<dbReference type="STRING" id="504474.cu1406"/>
<dbReference type="RefSeq" id="WP_012360654.1">
    <property type="nucleotide sequence ID" value="NC_010545.1"/>
</dbReference>
<protein>
    <submittedName>
        <fullName evidence="1">Uncharacterized protein</fullName>
    </submittedName>
</protein>
<reference evidence="1 2" key="1">
    <citation type="journal article" date="2008" name="J. Biotechnol.">
        <title>The lifestyle of Corynebacterium urealyticum derived from its complete genome sequence established by pyrosequencing.</title>
        <authorList>
            <person name="Tauch A."/>
            <person name="Trost E."/>
            <person name="Tilker A."/>
            <person name="Ludewig U."/>
            <person name="Schneiker S."/>
            <person name="Goesmann A."/>
            <person name="Arnold W."/>
            <person name="Bekel T."/>
            <person name="Brinkrolf K."/>
            <person name="Brune I."/>
            <person name="Goetker S."/>
            <person name="Kalinowski J."/>
            <person name="Kamp P.-B."/>
            <person name="Lobo F.P."/>
            <person name="Viehoever P."/>
            <person name="Weisshaar B."/>
            <person name="Soriano F."/>
            <person name="Droege M."/>
            <person name="Puehler A."/>
        </authorList>
    </citation>
    <scope>NUCLEOTIDE SEQUENCE [LARGE SCALE GENOMIC DNA]</scope>
    <source>
        <strain evidence="2">ATCC 43042 / DSM 7109</strain>
    </source>
</reference>
<evidence type="ECO:0000313" key="1">
    <source>
        <dbReference type="EMBL" id="CAQ05366.1"/>
    </source>
</evidence>
<accession>B1VGQ9</accession>
<keyword evidence="2" id="KW-1185">Reference proteome</keyword>
<organism evidence="1 2">
    <name type="scientific">Corynebacterium urealyticum (strain ATCC 43042 / DSM 7109)</name>
    <dbReference type="NCBI Taxonomy" id="504474"/>
    <lineage>
        <taxon>Bacteria</taxon>
        <taxon>Bacillati</taxon>
        <taxon>Actinomycetota</taxon>
        <taxon>Actinomycetes</taxon>
        <taxon>Mycobacteriales</taxon>
        <taxon>Corynebacteriaceae</taxon>
        <taxon>Corynebacterium</taxon>
    </lineage>
</organism>
<sequence length="101" mass="11901">MRTRQLRIPSGRLITVVIDGQQLTHVAYGDLCQNLPASWRDSLPHHQRRPMFYRIFAEVSDLKQLTTTDRIDKKARNALEELLDNLHKILNEQTHDQQEKK</sequence>
<dbReference type="AlphaFoldDB" id="B1VGQ9"/>
<dbReference type="GeneID" id="60604190"/>